<dbReference type="PANTHER" id="PTHR46558:SF11">
    <property type="entry name" value="HTH-TYPE TRANSCRIPTIONAL REGULATOR XRE"/>
    <property type="match status" value="1"/>
</dbReference>
<dbReference type="PROSITE" id="PS50943">
    <property type="entry name" value="HTH_CROC1"/>
    <property type="match status" value="1"/>
</dbReference>
<feature type="region of interest" description="Disordered" evidence="2">
    <location>
        <begin position="61"/>
        <end position="87"/>
    </location>
</feature>
<dbReference type="Pfam" id="PF01381">
    <property type="entry name" value="HTH_3"/>
    <property type="match status" value="1"/>
</dbReference>
<proteinExistence type="predicted"/>
<sequence>MLKLKELRLDKQITQAELSKALQISASAIGMYEQGRRQPDYATLSRIAAYFNVTTDYLLGLSDQPQGHQADSPAAARQQPQIQPDTLTPEEAALVEAYRNANDRDKSIVDTILKPEVRAQGEAVEETPMSTAERIG</sequence>
<dbReference type="Proteomes" id="UP000007887">
    <property type="component" value="Chromosome"/>
</dbReference>
<keyword evidence="1" id="KW-0238">DNA-binding</keyword>
<dbReference type="PATRIC" id="fig|927704.6.peg.1135"/>
<gene>
    <name evidence="4" type="ordered locus">SELR_11030</name>
</gene>
<reference evidence="4 5" key="1">
    <citation type="submission" date="2011-10" db="EMBL/GenBank/DDBJ databases">
        <title>Whole genome sequence of Selenomonas ruminantium subsp. lactilytica TAM6421.</title>
        <authorList>
            <person name="Oguchi A."/>
            <person name="Ankai A."/>
            <person name="Kaneko J."/>
            <person name="Yamada-Narita S."/>
            <person name="Fukui S."/>
            <person name="Takahashi M."/>
            <person name="Onodera T."/>
            <person name="Kojima S."/>
            <person name="Fushimi T."/>
            <person name="Abe N."/>
            <person name="Kamio Y."/>
            <person name="Yamazaki S."/>
            <person name="Fujita N."/>
        </authorList>
    </citation>
    <scope>NUCLEOTIDE SEQUENCE [LARGE SCALE GENOMIC DNA]</scope>
    <source>
        <strain evidence="5">NBRC 103574 / TAM6421</strain>
    </source>
</reference>
<dbReference type="GO" id="GO:0003677">
    <property type="term" value="F:DNA binding"/>
    <property type="evidence" value="ECO:0007669"/>
    <property type="project" value="UniProtKB-KW"/>
</dbReference>
<dbReference type="AlphaFoldDB" id="I0GPX4"/>
<protein>
    <recommendedName>
        <fullName evidence="3">HTH cro/C1-type domain-containing protein</fullName>
    </recommendedName>
</protein>
<feature type="domain" description="HTH cro/C1-type" evidence="3">
    <location>
        <begin position="4"/>
        <end position="58"/>
    </location>
</feature>
<dbReference type="CDD" id="cd00093">
    <property type="entry name" value="HTH_XRE"/>
    <property type="match status" value="1"/>
</dbReference>
<dbReference type="InterPro" id="IPR001387">
    <property type="entry name" value="Cro/C1-type_HTH"/>
</dbReference>
<dbReference type="Gene3D" id="1.10.260.40">
    <property type="entry name" value="lambda repressor-like DNA-binding domains"/>
    <property type="match status" value="1"/>
</dbReference>
<dbReference type="PANTHER" id="PTHR46558">
    <property type="entry name" value="TRACRIPTIONAL REGULATORY PROTEIN-RELATED-RELATED"/>
    <property type="match status" value="1"/>
</dbReference>
<evidence type="ECO:0000313" key="5">
    <source>
        <dbReference type="Proteomes" id="UP000007887"/>
    </source>
</evidence>
<dbReference type="EMBL" id="AP012292">
    <property type="protein sequence ID" value="BAL82811.1"/>
    <property type="molecule type" value="Genomic_DNA"/>
</dbReference>
<evidence type="ECO:0000259" key="3">
    <source>
        <dbReference type="PROSITE" id="PS50943"/>
    </source>
</evidence>
<name>I0GPX4_SELRL</name>
<dbReference type="KEGG" id="sri:SELR_11030"/>
<dbReference type="HOGENOM" id="CLU_066192_4_2_9"/>
<dbReference type="InterPro" id="IPR010982">
    <property type="entry name" value="Lambda_DNA-bd_dom_sf"/>
</dbReference>
<evidence type="ECO:0000256" key="1">
    <source>
        <dbReference type="ARBA" id="ARBA00023125"/>
    </source>
</evidence>
<evidence type="ECO:0000313" key="4">
    <source>
        <dbReference type="EMBL" id="BAL82811.1"/>
    </source>
</evidence>
<dbReference type="RefSeq" id="WP_014424248.1">
    <property type="nucleotide sequence ID" value="NC_017068.1"/>
</dbReference>
<organism evidence="4 5">
    <name type="scientific">Selenomonas ruminantium subsp. lactilytica (strain NBRC 103574 / TAM6421)</name>
    <dbReference type="NCBI Taxonomy" id="927704"/>
    <lineage>
        <taxon>Bacteria</taxon>
        <taxon>Bacillati</taxon>
        <taxon>Bacillota</taxon>
        <taxon>Negativicutes</taxon>
        <taxon>Selenomonadales</taxon>
        <taxon>Selenomonadaceae</taxon>
        <taxon>Selenomonas</taxon>
    </lineage>
</organism>
<dbReference type="SMART" id="SM00530">
    <property type="entry name" value="HTH_XRE"/>
    <property type="match status" value="1"/>
</dbReference>
<evidence type="ECO:0000256" key="2">
    <source>
        <dbReference type="SAM" id="MobiDB-lite"/>
    </source>
</evidence>
<dbReference type="eggNOG" id="COG1396">
    <property type="taxonomic scope" value="Bacteria"/>
</dbReference>
<dbReference type="SUPFAM" id="SSF47413">
    <property type="entry name" value="lambda repressor-like DNA-binding domains"/>
    <property type="match status" value="1"/>
</dbReference>
<feature type="compositionally biased region" description="Low complexity" evidence="2">
    <location>
        <begin position="73"/>
        <end position="84"/>
    </location>
</feature>
<accession>I0GPX4</accession>